<sequence>MAENAAANTSAQQSSFQSFWMAGFECTDKLNAFGNRVDFLTLTGHLQLLEQDYRNLYPFRIRTVREGIRWSQVEKLPYCYDWTTVGTMLAMGKKLGIQQVWDLCHFGYPDDLTPLHPMFARRFAAMCRAFVQFYRSQVPDGPLVVTPINEVSFISWLGGDVRGTSPYCIGQGWEVKYSLMRAYIEGIAAMREEDPDIRILTTEPLVNIVAPRDGSPDVQAEAQRAQEHQFQAVDILCGRICPELGGKPEYLDILGLNYYYNNQWELGTHERLSWVNEHQDERWQPLRNLLQMAYTRYQKPIALAETSHPGIDRPHWIRFVAEECTAALQAGIPLWGICLYPIIDRPDWDHLAPWHRSGLWDAEEEPGELPERVLYQPYAEALLEAQQRMDEAITKGKGIRKMRRRTVGTKSRWVFSDLQ</sequence>
<proteinExistence type="predicted"/>
<keyword evidence="2" id="KW-1185">Reference proteome</keyword>
<dbReference type="SUPFAM" id="SSF51445">
    <property type="entry name" value="(Trans)glycosidases"/>
    <property type="match status" value="1"/>
</dbReference>
<evidence type="ECO:0000313" key="1">
    <source>
        <dbReference type="EMBL" id="SIT81893.1"/>
    </source>
</evidence>
<reference evidence="2" key="1">
    <citation type="submission" date="2017-01" db="EMBL/GenBank/DDBJ databases">
        <authorList>
            <person name="Varghese N."/>
            <person name="Submissions S."/>
        </authorList>
    </citation>
    <scope>NUCLEOTIDE SEQUENCE [LARGE SCALE GENOMIC DNA]</scope>
    <source>
        <strain evidence="2">LP100</strain>
    </source>
</reference>
<dbReference type="AlphaFoldDB" id="A0A1R3WY90"/>
<dbReference type="EMBL" id="FTPP01000001">
    <property type="protein sequence ID" value="SIT81893.1"/>
    <property type="molecule type" value="Genomic_DNA"/>
</dbReference>
<accession>A0A1R3WY90</accession>
<evidence type="ECO:0008006" key="3">
    <source>
        <dbReference type="Google" id="ProtNLM"/>
    </source>
</evidence>
<dbReference type="RefSeq" id="WP_244554603.1">
    <property type="nucleotide sequence ID" value="NZ_FTPP01000001.1"/>
</dbReference>
<protein>
    <recommendedName>
        <fullName evidence="3">Beta-glucosidase/6-phospho-beta-glucosidase/beta-galactosidase</fullName>
    </recommendedName>
</protein>
<dbReference type="STRING" id="1317125.SAMN05444128_1036"/>
<dbReference type="InterPro" id="IPR017853">
    <property type="entry name" value="GH"/>
</dbReference>
<name>A0A1R3WY90_9BACT</name>
<gene>
    <name evidence="1" type="ORF">SAMN05444128_1036</name>
</gene>
<dbReference type="Gene3D" id="3.20.20.80">
    <property type="entry name" value="Glycosidases"/>
    <property type="match status" value="1"/>
</dbReference>
<dbReference type="Proteomes" id="UP000187181">
    <property type="component" value="Unassembled WGS sequence"/>
</dbReference>
<evidence type="ECO:0000313" key="2">
    <source>
        <dbReference type="Proteomes" id="UP000187181"/>
    </source>
</evidence>
<organism evidence="1 2">
    <name type="scientific">Pontibacter indicus</name>
    <dbReference type="NCBI Taxonomy" id="1317125"/>
    <lineage>
        <taxon>Bacteria</taxon>
        <taxon>Pseudomonadati</taxon>
        <taxon>Bacteroidota</taxon>
        <taxon>Cytophagia</taxon>
        <taxon>Cytophagales</taxon>
        <taxon>Hymenobacteraceae</taxon>
        <taxon>Pontibacter</taxon>
    </lineage>
</organism>